<sequence length="651" mass="72044">MTTPATRARSVAARAWARGWHLPEQLSVWQWADRHRVLPAETSKEAGRWRTDRNPPARAIMESLSPHSGAELVTVVAGTQTVKTESMNNLIGFAIDHDPASIIVCQPSKELGNGWKLTRFDALIDSTPQLKAKVHVSKRRDSTNTMDRVRFPGGWLIVAHAASAASLGMYSARYVLADEVDSYEELKGGEGDPLKTLHRRADSFGRMRKIYHCSSPKKIMGASLIWREYLAGDQRECYLPCPHCDAYQVLVMEQVLPSGEYLCEHCGQPIPHAAKTDMLGALEWRAKYPERTWHHTYRLPSLYSPIGLGRTWQQLHEERAAAGDDPALVKAFVSTSLAIPYEPPGRLESADIQEMAEDWPMRQPPRGCLLLVAGTDVQADRLETVILGLGRGPTPKTPVVYVVDYHLTIGAPTDPETWADLAQYLEEPVVNAYGVALLPRLHAVDSGNWTNEVYAACHARTTQGWVAIKGASTATAPLIGPPKRHEYAWSGRAMKYGGAHHIIGTNHAKDTPLDRLAIAPTQPPEHRWWHLPRDLPDTWYVGITSERRDPETNRWEKIAKSARNEAVDTAVYAWAVAHLAGSPGIGASRLIKLQSWTAASWEQLEQDVCPVQGDLFSASPVQAEPPPAPRAPERAKPARALPALEVFGPDV</sequence>
<dbReference type="GO" id="GO:0016887">
    <property type="term" value="F:ATP hydrolysis activity"/>
    <property type="evidence" value="ECO:0007669"/>
    <property type="project" value="InterPro"/>
</dbReference>
<evidence type="ECO:0000313" key="4">
    <source>
        <dbReference type="EMBL" id="NEV62264.1"/>
    </source>
</evidence>
<dbReference type="EMBL" id="JAAIJQ010000025">
    <property type="protein sequence ID" value="NEV62264.1"/>
    <property type="molecule type" value="Genomic_DNA"/>
</dbReference>
<reference evidence="4 5" key="1">
    <citation type="submission" date="2020-02" db="EMBL/GenBank/DDBJ databases">
        <title>Genome sequences of Thiorhodococcus mannitoliphagus and Thiorhodococcus minor, purple sulfur photosynthetic bacteria in the gammaproteobacterial family, Chromatiaceae.</title>
        <authorList>
            <person name="Aviles F.A."/>
            <person name="Meyer T.E."/>
            <person name="Kyndt J.A."/>
        </authorList>
    </citation>
    <scope>NUCLEOTIDE SEQUENCE [LARGE SCALE GENOMIC DNA]</scope>
    <source>
        <strain evidence="4 5">DSM 11518</strain>
    </source>
</reference>
<evidence type="ECO:0000259" key="3">
    <source>
        <dbReference type="Pfam" id="PF20454"/>
    </source>
</evidence>
<proteinExistence type="predicted"/>
<dbReference type="Proteomes" id="UP000483379">
    <property type="component" value="Unassembled WGS sequence"/>
</dbReference>
<evidence type="ECO:0000259" key="2">
    <source>
        <dbReference type="Pfam" id="PF05876"/>
    </source>
</evidence>
<feature type="domain" description="Phage terminase large subunit GpA ATPase" evidence="2">
    <location>
        <begin position="43"/>
        <end position="284"/>
    </location>
</feature>
<comment type="caution">
    <text evidence="4">The sequence shown here is derived from an EMBL/GenBank/DDBJ whole genome shotgun (WGS) entry which is preliminary data.</text>
</comment>
<name>A0A6M0JYU4_9GAMM</name>
<accession>A0A6M0JYU4</accession>
<dbReference type="GO" id="GO:0004519">
    <property type="term" value="F:endonuclease activity"/>
    <property type="evidence" value="ECO:0007669"/>
    <property type="project" value="InterPro"/>
</dbReference>
<protein>
    <recommendedName>
        <fullName evidence="6">Phage terminase large subunit family protein</fullName>
    </recommendedName>
</protein>
<feature type="domain" description="Terminase large subunit GpA endonuclease" evidence="3">
    <location>
        <begin position="295"/>
        <end position="581"/>
    </location>
</feature>
<evidence type="ECO:0008006" key="6">
    <source>
        <dbReference type="Google" id="ProtNLM"/>
    </source>
</evidence>
<gene>
    <name evidence="4" type="ORF">G3446_10245</name>
</gene>
<dbReference type="Pfam" id="PF05876">
    <property type="entry name" value="GpA_ATPase"/>
    <property type="match status" value="1"/>
</dbReference>
<organism evidence="4 5">
    <name type="scientific">Thiorhodococcus minor</name>
    <dbReference type="NCBI Taxonomy" id="57489"/>
    <lineage>
        <taxon>Bacteria</taxon>
        <taxon>Pseudomonadati</taxon>
        <taxon>Pseudomonadota</taxon>
        <taxon>Gammaproteobacteria</taxon>
        <taxon>Chromatiales</taxon>
        <taxon>Chromatiaceae</taxon>
        <taxon>Thiorhodococcus</taxon>
    </lineage>
</organism>
<dbReference type="RefSeq" id="WP_164452737.1">
    <property type="nucleotide sequence ID" value="NZ_JAAIJQ010000025.1"/>
</dbReference>
<feature type="region of interest" description="Disordered" evidence="1">
    <location>
        <begin position="617"/>
        <end position="639"/>
    </location>
</feature>
<dbReference type="InterPro" id="IPR046454">
    <property type="entry name" value="GpA_endonuclease"/>
</dbReference>
<dbReference type="Pfam" id="PF20454">
    <property type="entry name" value="GpA_nuclease"/>
    <property type="match status" value="1"/>
</dbReference>
<evidence type="ECO:0000313" key="5">
    <source>
        <dbReference type="Proteomes" id="UP000483379"/>
    </source>
</evidence>
<evidence type="ECO:0000256" key="1">
    <source>
        <dbReference type="SAM" id="MobiDB-lite"/>
    </source>
</evidence>
<dbReference type="AlphaFoldDB" id="A0A6M0JYU4"/>
<dbReference type="InterPro" id="IPR046453">
    <property type="entry name" value="GpA_ATPase"/>
</dbReference>
<keyword evidence="5" id="KW-1185">Reference proteome</keyword>